<organism evidence="1 2">
    <name type="scientific">Trifolium pratense</name>
    <name type="common">Red clover</name>
    <dbReference type="NCBI Taxonomy" id="57577"/>
    <lineage>
        <taxon>Eukaryota</taxon>
        <taxon>Viridiplantae</taxon>
        <taxon>Streptophyta</taxon>
        <taxon>Embryophyta</taxon>
        <taxon>Tracheophyta</taxon>
        <taxon>Spermatophyta</taxon>
        <taxon>Magnoliopsida</taxon>
        <taxon>eudicotyledons</taxon>
        <taxon>Gunneridae</taxon>
        <taxon>Pentapetalae</taxon>
        <taxon>rosids</taxon>
        <taxon>fabids</taxon>
        <taxon>Fabales</taxon>
        <taxon>Fabaceae</taxon>
        <taxon>Papilionoideae</taxon>
        <taxon>50 kb inversion clade</taxon>
        <taxon>NPAAA clade</taxon>
        <taxon>Hologalegina</taxon>
        <taxon>IRL clade</taxon>
        <taxon>Trifolieae</taxon>
        <taxon>Trifolium</taxon>
    </lineage>
</organism>
<reference evidence="1 2" key="1">
    <citation type="journal article" date="2014" name="Am. J. Bot.">
        <title>Genome assembly and annotation for red clover (Trifolium pratense; Fabaceae).</title>
        <authorList>
            <person name="Istvanek J."/>
            <person name="Jaros M."/>
            <person name="Krenek A."/>
            <person name="Repkova J."/>
        </authorList>
    </citation>
    <scope>NUCLEOTIDE SEQUENCE [LARGE SCALE GENOMIC DNA]</scope>
    <source>
        <strain evidence="2">cv. Tatra</strain>
        <tissue evidence="1">Young leaves</tissue>
    </source>
</reference>
<proteinExistence type="predicted"/>
<reference evidence="1 2" key="2">
    <citation type="journal article" date="2017" name="Front. Plant Sci.">
        <title>Gene Classification and Mining of Molecular Markers Useful in Red Clover (Trifolium pratense) Breeding.</title>
        <authorList>
            <person name="Istvanek J."/>
            <person name="Dluhosova J."/>
            <person name="Dluhos P."/>
            <person name="Patkova L."/>
            <person name="Nedelnik J."/>
            <person name="Repkova J."/>
        </authorList>
    </citation>
    <scope>NUCLEOTIDE SEQUENCE [LARGE SCALE GENOMIC DNA]</scope>
    <source>
        <strain evidence="2">cv. Tatra</strain>
        <tissue evidence="1">Young leaves</tissue>
    </source>
</reference>
<feature type="non-terminal residue" evidence="1">
    <location>
        <position position="1"/>
    </location>
</feature>
<protein>
    <submittedName>
        <fullName evidence="1">Uncharacterized protein</fullName>
    </submittedName>
</protein>
<accession>A0A2K3KB23</accession>
<name>A0A2K3KB23_TRIPR</name>
<sequence length="69" mass="7582">AQDEHMNLDLDLGAVPRREGPAPGRSCNCLFAPGREGLRMAQRNLATLSSFLAEDQEDDARIKQDAEDV</sequence>
<evidence type="ECO:0000313" key="2">
    <source>
        <dbReference type="Proteomes" id="UP000236291"/>
    </source>
</evidence>
<dbReference type="AlphaFoldDB" id="A0A2K3KB23"/>
<comment type="caution">
    <text evidence="1">The sequence shown here is derived from an EMBL/GenBank/DDBJ whole genome shotgun (WGS) entry which is preliminary data.</text>
</comment>
<dbReference type="Proteomes" id="UP000236291">
    <property type="component" value="Unassembled WGS sequence"/>
</dbReference>
<evidence type="ECO:0000313" key="1">
    <source>
        <dbReference type="EMBL" id="PNX63473.1"/>
    </source>
</evidence>
<gene>
    <name evidence="1" type="ORF">L195_g061646</name>
</gene>
<dbReference type="EMBL" id="ASHM01155694">
    <property type="protein sequence ID" value="PNX63473.1"/>
    <property type="molecule type" value="Genomic_DNA"/>
</dbReference>